<evidence type="ECO:0000313" key="2">
    <source>
        <dbReference type="EMBL" id="QDV85237.1"/>
    </source>
</evidence>
<dbReference type="Proteomes" id="UP000318081">
    <property type="component" value="Chromosome"/>
</dbReference>
<proteinExistence type="predicted"/>
<dbReference type="RefSeq" id="WP_145214610.1">
    <property type="nucleotide sequence ID" value="NZ_CP036432.1"/>
</dbReference>
<evidence type="ECO:0000313" key="3">
    <source>
        <dbReference type="Proteomes" id="UP000318081"/>
    </source>
</evidence>
<keyword evidence="3" id="KW-1185">Reference proteome</keyword>
<evidence type="ECO:0000256" key="1">
    <source>
        <dbReference type="SAM" id="MobiDB-lite"/>
    </source>
</evidence>
<organism evidence="2 3">
    <name type="scientific">Stieleria magnilauensis</name>
    <dbReference type="NCBI Taxonomy" id="2527963"/>
    <lineage>
        <taxon>Bacteria</taxon>
        <taxon>Pseudomonadati</taxon>
        <taxon>Planctomycetota</taxon>
        <taxon>Planctomycetia</taxon>
        <taxon>Pirellulales</taxon>
        <taxon>Pirellulaceae</taxon>
        <taxon>Stieleria</taxon>
    </lineage>
</organism>
<sequence>MNETTSVKRSFNVQRKSHGRRAVVSGTAPTPPPVGRLPRITRLMALAIHFDDLLRTGVVRSQAELAKLGQVTRPRLTQIMNLLYLCPSIQDAILFHPPITSGRDPITERDLRAVSRSVNWREQRRIWSQIGG</sequence>
<protein>
    <submittedName>
        <fullName evidence="2">Uncharacterized protein</fullName>
    </submittedName>
</protein>
<accession>A0ABX5XTA9</accession>
<reference evidence="2 3" key="1">
    <citation type="submission" date="2019-02" db="EMBL/GenBank/DDBJ databases">
        <title>Deep-cultivation of Planctomycetes and their phenomic and genomic characterization uncovers novel biology.</title>
        <authorList>
            <person name="Wiegand S."/>
            <person name="Jogler M."/>
            <person name="Boedeker C."/>
            <person name="Pinto D."/>
            <person name="Vollmers J."/>
            <person name="Rivas-Marin E."/>
            <person name="Kohn T."/>
            <person name="Peeters S.H."/>
            <person name="Heuer A."/>
            <person name="Rast P."/>
            <person name="Oberbeckmann S."/>
            <person name="Bunk B."/>
            <person name="Jeske O."/>
            <person name="Meyerdierks A."/>
            <person name="Storesund J.E."/>
            <person name="Kallscheuer N."/>
            <person name="Luecker S."/>
            <person name="Lage O.M."/>
            <person name="Pohl T."/>
            <person name="Merkel B.J."/>
            <person name="Hornburger P."/>
            <person name="Mueller R.-W."/>
            <person name="Bruemmer F."/>
            <person name="Labrenz M."/>
            <person name="Spormann A.M."/>
            <person name="Op den Camp H."/>
            <person name="Overmann J."/>
            <person name="Amann R."/>
            <person name="Jetten M.S.M."/>
            <person name="Mascher T."/>
            <person name="Medema M.H."/>
            <person name="Devos D.P."/>
            <person name="Kaster A.-K."/>
            <person name="Ovreas L."/>
            <person name="Rohde M."/>
            <person name="Galperin M.Y."/>
            <person name="Jogler C."/>
        </authorList>
    </citation>
    <scope>NUCLEOTIDE SEQUENCE [LARGE SCALE GENOMIC DNA]</scope>
    <source>
        <strain evidence="2 3">TBK1r</strain>
    </source>
</reference>
<feature type="compositionally biased region" description="Polar residues" evidence="1">
    <location>
        <begin position="1"/>
        <end position="14"/>
    </location>
</feature>
<dbReference type="SUPFAM" id="SSF109709">
    <property type="entry name" value="KorB DNA-binding domain-like"/>
    <property type="match status" value="1"/>
</dbReference>
<feature type="region of interest" description="Disordered" evidence="1">
    <location>
        <begin position="1"/>
        <end position="35"/>
    </location>
</feature>
<gene>
    <name evidence="2" type="ORF">TBK1r_42160</name>
</gene>
<name>A0ABX5XTA9_9BACT</name>
<dbReference type="EMBL" id="CP036432">
    <property type="protein sequence ID" value="QDV85237.1"/>
    <property type="molecule type" value="Genomic_DNA"/>
</dbReference>